<gene>
    <name evidence="1" type="ORF">CGI_10028474</name>
</gene>
<dbReference type="SUPFAM" id="SSF57850">
    <property type="entry name" value="RING/U-box"/>
    <property type="match status" value="1"/>
</dbReference>
<dbReference type="HOGENOM" id="CLU_2225716_0_0_1"/>
<dbReference type="Gene3D" id="3.30.40.10">
    <property type="entry name" value="Zinc/RING finger domain, C3HC4 (zinc finger)"/>
    <property type="match status" value="1"/>
</dbReference>
<dbReference type="InterPro" id="IPR013083">
    <property type="entry name" value="Znf_RING/FYVE/PHD"/>
</dbReference>
<dbReference type="AlphaFoldDB" id="K1QXS8"/>
<proteinExistence type="predicted"/>
<sequence>MDPWAYITIVPVTIKLGDRCKPVDSEDVISRKLTALNDTLEYHESCIREWFERSGNFRCPGCRQECLDQTKRTPDKNISEREPIISDDIISRKLKTLHDKLGKDTI</sequence>
<dbReference type="InParanoid" id="K1QXS8"/>
<protein>
    <submittedName>
        <fullName evidence="1">Uncharacterized protein</fullName>
    </submittedName>
</protein>
<name>K1QXS8_MAGGI</name>
<organism evidence="1">
    <name type="scientific">Magallana gigas</name>
    <name type="common">Pacific oyster</name>
    <name type="synonym">Crassostrea gigas</name>
    <dbReference type="NCBI Taxonomy" id="29159"/>
    <lineage>
        <taxon>Eukaryota</taxon>
        <taxon>Metazoa</taxon>
        <taxon>Spiralia</taxon>
        <taxon>Lophotrochozoa</taxon>
        <taxon>Mollusca</taxon>
        <taxon>Bivalvia</taxon>
        <taxon>Autobranchia</taxon>
        <taxon>Pteriomorphia</taxon>
        <taxon>Ostreida</taxon>
        <taxon>Ostreoidea</taxon>
        <taxon>Ostreidae</taxon>
        <taxon>Magallana</taxon>
    </lineage>
</organism>
<dbReference type="EMBL" id="JH816866">
    <property type="protein sequence ID" value="EKC41727.1"/>
    <property type="molecule type" value="Genomic_DNA"/>
</dbReference>
<evidence type="ECO:0000313" key="1">
    <source>
        <dbReference type="EMBL" id="EKC41727.1"/>
    </source>
</evidence>
<reference evidence="1" key="1">
    <citation type="journal article" date="2012" name="Nature">
        <title>The oyster genome reveals stress adaptation and complexity of shell formation.</title>
        <authorList>
            <person name="Zhang G."/>
            <person name="Fang X."/>
            <person name="Guo X."/>
            <person name="Li L."/>
            <person name="Luo R."/>
            <person name="Xu F."/>
            <person name="Yang P."/>
            <person name="Zhang L."/>
            <person name="Wang X."/>
            <person name="Qi H."/>
            <person name="Xiong Z."/>
            <person name="Que H."/>
            <person name="Xie Y."/>
            <person name="Holland P.W."/>
            <person name="Paps J."/>
            <person name="Zhu Y."/>
            <person name="Wu F."/>
            <person name="Chen Y."/>
            <person name="Wang J."/>
            <person name="Peng C."/>
            <person name="Meng J."/>
            <person name="Yang L."/>
            <person name="Liu J."/>
            <person name="Wen B."/>
            <person name="Zhang N."/>
            <person name="Huang Z."/>
            <person name="Zhu Q."/>
            <person name="Feng Y."/>
            <person name="Mount A."/>
            <person name="Hedgecock D."/>
            <person name="Xu Z."/>
            <person name="Liu Y."/>
            <person name="Domazet-Loso T."/>
            <person name="Du Y."/>
            <person name="Sun X."/>
            <person name="Zhang S."/>
            <person name="Liu B."/>
            <person name="Cheng P."/>
            <person name="Jiang X."/>
            <person name="Li J."/>
            <person name="Fan D."/>
            <person name="Wang W."/>
            <person name="Fu W."/>
            <person name="Wang T."/>
            <person name="Wang B."/>
            <person name="Zhang J."/>
            <person name="Peng Z."/>
            <person name="Li Y."/>
            <person name="Li N."/>
            <person name="Wang J."/>
            <person name="Chen M."/>
            <person name="He Y."/>
            <person name="Tan F."/>
            <person name="Song X."/>
            <person name="Zheng Q."/>
            <person name="Huang R."/>
            <person name="Yang H."/>
            <person name="Du X."/>
            <person name="Chen L."/>
            <person name="Yang M."/>
            <person name="Gaffney P.M."/>
            <person name="Wang S."/>
            <person name="Luo L."/>
            <person name="She Z."/>
            <person name="Ming Y."/>
            <person name="Huang W."/>
            <person name="Zhang S."/>
            <person name="Huang B."/>
            <person name="Zhang Y."/>
            <person name="Qu T."/>
            <person name="Ni P."/>
            <person name="Miao G."/>
            <person name="Wang J."/>
            <person name="Wang Q."/>
            <person name="Steinberg C.E."/>
            <person name="Wang H."/>
            <person name="Li N."/>
            <person name="Qian L."/>
            <person name="Zhang G."/>
            <person name="Li Y."/>
            <person name="Yang H."/>
            <person name="Liu X."/>
            <person name="Wang J."/>
            <person name="Yin Y."/>
            <person name="Wang J."/>
        </authorList>
    </citation>
    <scope>NUCLEOTIDE SEQUENCE [LARGE SCALE GENOMIC DNA]</scope>
    <source>
        <strain evidence="1">05x7-T-G4-1.051#20</strain>
    </source>
</reference>
<accession>K1QXS8</accession>